<protein>
    <submittedName>
        <fullName evidence="2">Uncharacterized protein</fullName>
    </submittedName>
</protein>
<gene>
    <name evidence="2" type="ORF">F4561_001696</name>
</gene>
<evidence type="ECO:0000256" key="1">
    <source>
        <dbReference type="SAM" id="MobiDB-lite"/>
    </source>
</evidence>
<proteinExistence type="predicted"/>
<comment type="caution">
    <text evidence="2">The sequence shown here is derived from an EMBL/GenBank/DDBJ whole genome shotgun (WGS) entry which is preliminary data.</text>
</comment>
<dbReference type="AlphaFoldDB" id="A0A7W7RF91"/>
<dbReference type="RefSeq" id="WP_184576354.1">
    <property type="nucleotide sequence ID" value="NZ_JACHJT010000001.1"/>
</dbReference>
<feature type="compositionally biased region" description="Basic and acidic residues" evidence="1">
    <location>
        <begin position="249"/>
        <end position="265"/>
    </location>
</feature>
<feature type="compositionally biased region" description="Basic and acidic residues" evidence="1">
    <location>
        <begin position="228"/>
        <end position="239"/>
    </location>
</feature>
<feature type="region of interest" description="Disordered" evidence="1">
    <location>
        <begin position="228"/>
        <end position="265"/>
    </location>
</feature>
<evidence type="ECO:0000313" key="3">
    <source>
        <dbReference type="Proteomes" id="UP000523007"/>
    </source>
</evidence>
<organism evidence="2 3">
    <name type="scientific">Lipingzhangella halophila</name>
    <dbReference type="NCBI Taxonomy" id="1783352"/>
    <lineage>
        <taxon>Bacteria</taxon>
        <taxon>Bacillati</taxon>
        <taxon>Actinomycetota</taxon>
        <taxon>Actinomycetes</taxon>
        <taxon>Streptosporangiales</taxon>
        <taxon>Nocardiopsidaceae</taxon>
        <taxon>Lipingzhangella</taxon>
    </lineage>
</organism>
<keyword evidence="3" id="KW-1185">Reference proteome</keyword>
<name>A0A7W7RF91_9ACTN</name>
<dbReference type="Proteomes" id="UP000523007">
    <property type="component" value="Unassembled WGS sequence"/>
</dbReference>
<accession>A0A7W7RF91</accession>
<dbReference type="EMBL" id="JACHJT010000001">
    <property type="protein sequence ID" value="MBB4930876.1"/>
    <property type="molecule type" value="Genomic_DNA"/>
</dbReference>
<reference evidence="2 3" key="1">
    <citation type="submission" date="2020-08" db="EMBL/GenBank/DDBJ databases">
        <title>Sequencing the genomes of 1000 actinobacteria strains.</title>
        <authorList>
            <person name="Klenk H.-P."/>
        </authorList>
    </citation>
    <scope>NUCLEOTIDE SEQUENCE [LARGE SCALE GENOMIC DNA]</scope>
    <source>
        <strain evidence="2 3">DSM 102030</strain>
    </source>
</reference>
<sequence>MRDSDIVANALARARRWLRRGARAGHTAEPAAPSALRAVGIWLVDQCDAVRPSGVRAPAPPSAHLRRRVLEGLHTPARPLTGPFPAPDPWELLRPDPEAPLAAAEHVSTGTAFGTRTGGTAEEVERWALVLRSGLVAAARFRDVEVMAALVRASAFLGRAEHSVVTSAAMDLAAQQRADGGFGGQPRAGSSADPDGIRLPLTVSCAWSLAELARPGLTATAVRADHARAPSAGMEREGADGVSGVESPGNKERAGAHHESGGVRG</sequence>
<evidence type="ECO:0000313" key="2">
    <source>
        <dbReference type="EMBL" id="MBB4930876.1"/>
    </source>
</evidence>